<name>A0ABZ1FYS9_9ACTN</name>
<evidence type="ECO:0000313" key="3">
    <source>
        <dbReference type="Proteomes" id="UP001330827"/>
    </source>
</evidence>
<evidence type="ECO:0000313" key="2">
    <source>
        <dbReference type="EMBL" id="WSC11628.1"/>
    </source>
</evidence>
<evidence type="ECO:0000256" key="1">
    <source>
        <dbReference type="SAM" id="MobiDB-lite"/>
    </source>
</evidence>
<feature type="compositionally biased region" description="Basic and acidic residues" evidence="1">
    <location>
        <begin position="21"/>
        <end position="41"/>
    </location>
</feature>
<sequence length="41" mass="4047">MPLLLLAAAIAALSAGSEVVGRAEDDEHRGGPCGEQDGRGG</sequence>
<protein>
    <submittedName>
        <fullName evidence="2">Uncharacterized protein</fullName>
    </submittedName>
</protein>
<feature type="region of interest" description="Disordered" evidence="1">
    <location>
        <begin position="19"/>
        <end position="41"/>
    </location>
</feature>
<reference evidence="2 3" key="1">
    <citation type="submission" date="2022-10" db="EMBL/GenBank/DDBJ databases">
        <title>The complete genomes of actinobacterial strains from the NBC collection.</title>
        <authorList>
            <person name="Joergensen T.S."/>
            <person name="Alvarez Arevalo M."/>
            <person name="Sterndorff E.B."/>
            <person name="Faurdal D."/>
            <person name="Vuksanovic O."/>
            <person name="Mourched A.-S."/>
            <person name="Charusanti P."/>
            <person name="Shaw S."/>
            <person name="Blin K."/>
            <person name="Weber T."/>
        </authorList>
    </citation>
    <scope>NUCLEOTIDE SEQUENCE [LARGE SCALE GENOMIC DNA]</scope>
    <source>
        <strain evidence="2 3">NBC 01769</strain>
    </source>
</reference>
<dbReference type="Proteomes" id="UP001330827">
    <property type="component" value="Chromosome"/>
</dbReference>
<organism evidence="2 3">
    <name type="scientific">Streptomyces brevispora</name>
    <dbReference type="NCBI Taxonomy" id="887462"/>
    <lineage>
        <taxon>Bacteria</taxon>
        <taxon>Bacillati</taxon>
        <taxon>Actinomycetota</taxon>
        <taxon>Actinomycetes</taxon>
        <taxon>Kitasatosporales</taxon>
        <taxon>Streptomycetaceae</taxon>
        <taxon>Streptomyces</taxon>
    </lineage>
</organism>
<accession>A0ABZ1FYS9</accession>
<gene>
    <name evidence="2" type="ORF">OIE64_01215</name>
</gene>
<dbReference type="RefSeq" id="WP_326589504.1">
    <property type="nucleotide sequence ID" value="NZ_CP109114.1"/>
</dbReference>
<proteinExistence type="predicted"/>
<dbReference type="EMBL" id="CP109114">
    <property type="protein sequence ID" value="WSC11628.1"/>
    <property type="molecule type" value="Genomic_DNA"/>
</dbReference>
<keyword evidence="3" id="KW-1185">Reference proteome</keyword>